<keyword evidence="1 3" id="KW-0963">Cytoplasm</keyword>
<evidence type="ECO:0000313" key="4">
    <source>
        <dbReference type="EMBL" id="PWK12667.1"/>
    </source>
</evidence>
<keyword evidence="2 3" id="KW-0690">Ribosome biogenesis</keyword>
<dbReference type="FunFam" id="3.30.300.20:FF:000009">
    <property type="entry name" value="Ribosome-binding factor A"/>
    <property type="match status" value="1"/>
</dbReference>
<comment type="similarity">
    <text evidence="3">Belongs to the RbfA family.</text>
</comment>
<protein>
    <recommendedName>
        <fullName evidence="3">Ribosome-binding factor A</fullName>
    </recommendedName>
</protein>
<evidence type="ECO:0000256" key="3">
    <source>
        <dbReference type="HAMAP-Rule" id="MF_00003"/>
    </source>
</evidence>
<dbReference type="PROSITE" id="PS01319">
    <property type="entry name" value="RBFA"/>
    <property type="match status" value="1"/>
</dbReference>
<name>A0A316D7W2_9BACL</name>
<evidence type="ECO:0000256" key="1">
    <source>
        <dbReference type="ARBA" id="ARBA00022490"/>
    </source>
</evidence>
<dbReference type="EMBL" id="QGGL01000009">
    <property type="protein sequence ID" value="PWK12667.1"/>
    <property type="molecule type" value="Genomic_DNA"/>
</dbReference>
<gene>
    <name evidence="3" type="primary">rbfA</name>
    <name evidence="4" type="ORF">C7459_10919</name>
</gene>
<dbReference type="RefSeq" id="WP_109689281.1">
    <property type="nucleotide sequence ID" value="NZ_QGGL01000009.1"/>
</dbReference>
<dbReference type="NCBIfam" id="TIGR00082">
    <property type="entry name" value="rbfA"/>
    <property type="match status" value="1"/>
</dbReference>
<dbReference type="GO" id="GO:0043024">
    <property type="term" value="F:ribosomal small subunit binding"/>
    <property type="evidence" value="ECO:0007669"/>
    <property type="project" value="TreeGrafter"/>
</dbReference>
<evidence type="ECO:0000256" key="2">
    <source>
        <dbReference type="ARBA" id="ARBA00022517"/>
    </source>
</evidence>
<dbReference type="GO" id="GO:0005829">
    <property type="term" value="C:cytosol"/>
    <property type="evidence" value="ECO:0007669"/>
    <property type="project" value="TreeGrafter"/>
</dbReference>
<dbReference type="InterPro" id="IPR015946">
    <property type="entry name" value="KH_dom-like_a/b"/>
</dbReference>
<dbReference type="InterPro" id="IPR000238">
    <property type="entry name" value="RbfA"/>
</dbReference>
<dbReference type="GO" id="GO:0030490">
    <property type="term" value="P:maturation of SSU-rRNA"/>
    <property type="evidence" value="ECO:0007669"/>
    <property type="project" value="UniProtKB-UniRule"/>
</dbReference>
<reference evidence="4 5" key="1">
    <citation type="submission" date="2018-05" db="EMBL/GenBank/DDBJ databases">
        <title>Genomic Encyclopedia of Type Strains, Phase IV (KMG-IV): sequencing the most valuable type-strain genomes for metagenomic binning, comparative biology and taxonomic classification.</title>
        <authorList>
            <person name="Goeker M."/>
        </authorList>
    </citation>
    <scope>NUCLEOTIDE SEQUENCE [LARGE SCALE GENOMIC DNA]</scope>
    <source>
        <strain evidence="4 5">DSM 18773</strain>
    </source>
</reference>
<dbReference type="Gene3D" id="3.30.300.20">
    <property type="match status" value="1"/>
</dbReference>
<keyword evidence="5" id="KW-1185">Reference proteome</keyword>
<dbReference type="InterPro" id="IPR020053">
    <property type="entry name" value="Ribosome-bd_factorA_CS"/>
</dbReference>
<evidence type="ECO:0000313" key="5">
    <source>
        <dbReference type="Proteomes" id="UP000245634"/>
    </source>
</evidence>
<accession>A0A316D7W2</accession>
<comment type="caution">
    <text evidence="4">The sequence shown here is derived from an EMBL/GenBank/DDBJ whole genome shotgun (WGS) entry which is preliminary data.</text>
</comment>
<dbReference type="PANTHER" id="PTHR33515">
    <property type="entry name" value="RIBOSOME-BINDING FACTOR A, CHLOROPLASTIC-RELATED"/>
    <property type="match status" value="1"/>
</dbReference>
<dbReference type="InterPro" id="IPR023799">
    <property type="entry name" value="RbfA_dom_sf"/>
</dbReference>
<comment type="subunit">
    <text evidence="3">Monomer. Binds 30S ribosomal subunits, but not 50S ribosomal subunits or 70S ribosomes.</text>
</comment>
<dbReference type="PANTHER" id="PTHR33515:SF1">
    <property type="entry name" value="RIBOSOME-BINDING FACTOR A, CHLOROPLASTIC-RELATED"/>
    <property type="match status" value="1"/>
</dbReference>
<dbReference type="Proteomes" id="UP000245634">
    <property type="component" value="Unassembled WGS sequence"/>
</dbReference>
<comment type="function">
    <text evidence="3">One of several proteins that assist in the late maturation steps of the functional core of the 30S ribosomal subunit. Associates with free 30S ribosomal subunits (but not with 30S subunits that are part of 70S ribosomes or polysomes). Required for efficient processing of 16S rRNA. May interact with the 5'-terminal helix region of 16S rRNA.</text>
</comment>
<dbReference type="Pfam" id="PF02033">
    <property type="entry name" value="RBFA"/>
    <property type="match status" value="1"/>
</dbReference>
<sequence length="126" mass="13998">MAKIRVSRVGEQIKKEIVDIVRTDVKDPRVGFVTITGVEASGDLQHATVYVSVLGNDETRKGTLEALQKATGFIRAEVGRRIRLRRTPELHFKLDTSLDYSTRIGEVLRDIKEGDTRDDSGTDSGV</sequence>
<dbReference type="AlphaFoldDB" id="A0A316D7W2"/>
<dbReference type="OrthoDB" id="307788at2"/>
<dbReference type="HAMAP" id="MF_00003">
    <property type="entry name" value="RbfA"/>
    <property type="match status" value="1"/>
</dbReference>
<proteinExistence type="inferred from homology"/>
<organism evidence="4 5">
    <name type="scientific">Tumebacillus permanentifrigoris</name>
    <dbReference type="NCBI Taxonomy" id="378543"/>
    <lineage>
        <taxon>Bacteria</taxon>
        <taxon>Bacillati</taxon>
        <taxon>Bacillota</taxon>
        <taxon>Bacilli</taxon>
        <taxon>Bacillales</taxon>
        <taxon>Alicyclobacillaceae</taxon>
        <taxon>Tumebacillus</taxon>
    </lineage>
</organism>
<dbReference type="SUPFAM" id="SSF89919">
    <property type="entry name" value="Ribosome-binding factor A, RbfA"/>
    <property type="match status" value="1"/>
</dbReference>
<comment type="subcellular location">
    <subcellularLocation>
        <location evidence="3">Cytoplasm</location>
    </subcellularLocation>
</comment>